<dbReference type="InterPro" id="IPR036343">
    <property type="entry name" value="GluRdtase_N_sf"/>
</dbReference>
<dbReference type="GO" id="GO:0019353">
    <property type="term" value="P:protoporphyrinogen IX biosynthetic process from glutamate"/>
    <property type="evidence" value="ECO:0007669"/>
    <property type="project" value="TreeGrafter"/>
</dbReference>
<dbReference type="AlphaFoldDB" id="E1QPC1"/>
<dbReference type="HOGENOM" id="CLU_035113_0_0_2"/>
<evidence type="ECO:0000259" key="11">
    <source>
        <dbReference type="Pfam" id="PF05201"/>
    </source>
</evidence>
<keyword evidence="4 8" id="KW-0521">NADP</keyword>
<feature type="binding site" evidence="8">
    <location>
        <begin position="99"/>
        <end position="101"/>
    </location>
    <ligand>
        <name>substrate</name>
    </ligand>
</feature>
<comment type="similarity">
    <text evidence="2 8">Belongs to the glutamyl-tRNA reductase family.</text>
</comment>
<dbReference type="STRING" id="572478.Vdis_2037"/>
<feature type="domain" description="Glutamyl-tRNA reductase N-terminal" evidence="11">
    <location>
        <begin position="9"/>
        <end position="134"/>
    </location>
</feature>
<evidence type="ECO:0000256" key="8">
    <source>
        <dbReference type="HAMAP-Rule" id="MF_00087"/>
    </source>
</evidence>
<dbReference type="Pfam" id="PF05201">
    <property type="entry name" value="GlutR_N"/>
    <property type="match status" value="1"/>
</dbReference>
<organism evidence="12 13">
    <name type="scientific">Vulcanisaeta distributa (strain DSM 14429 / JCM 11212 / NBRC 100878 / IC-017)</name>
    <dbReference type="NCBI Taxonomy" id="572478"/>
    <lineage>
        <taxon>Archaea</taxon>
        <taxon>Thermoproteota</taxon>
        <taxon>Thermoprotei</taxon>
        <taxon>Thermoproteales</taxon>
        <taxon>Thermoproteaceae</taxon>
        <taxon>Vulcanisaeta</taxon>
    </lineage>
</organism>
<dbReference type="InterPro" id="IPR015896">
    <property type="entry name" value="4pyrrol_synth_GluRdtase_dimer"/>
</dbReference>
<dbReference type="eggNOG" id="arCOG01036">
    <property type="taxonomic scope" value="Archaea"/>
</dbReference>
<evidence type="ECO:0000313" key="12">
    <source>
        <dbReference type="EMBL" id="ADN51409.1"/>
    </source>
</evidence>
<dbReference type="Gene3D" id="3.40.50.720">
    <property type="entry name" value="NAD(P)-binding Rossmann-like Domain"/>
    <property type="match status" value="1"/>
</dbReference>
<reference evidence="12 13" key="1">
    <citation type="journal article" date="2010" name="Stand. Genomic Sci.">
        <title>Complete genome sequence of Vulcanisaeta distributa type strain (IC-017).</title>
        <authorList>
            <person name="Mavromatis K."/>
            <person name="Sikorski J."/>
            <person name="Pabst E."/>
            <person name="Teshima H."/>
            <person name="Lapidus A."/>
            <person name="Lucas S."/>
            <person name="Nolan M."/>
            <person name="Glavina Del Rio T."/>
            <person name="Cheng J.F."/>
            <person name="Bruce D."/>
            <person name="Goodwin L."/>
            <person name="Pitluck S."/>
            <person name="Liolios K."/>
            <person name="Ivanova N."/>
            <person name="Mikhailova N."/>
            <person name="Pati A."/>
            <person name="Chen A."/>
            <person name="Palaniappan K."/>
            <person name="Land M."/>
            <person name="Hauser L."/>
            <person name="Chang Y.J."/>
            <person name="Jeffries C.D."/>
            <person name="Rohde M."/>
            <person name="Spring S."/>
            <person name="Goker M."/>
            <person name="Wirth R."/>
            <person name="Woyke T."/>
            <person name="Bristow J."/>
            <person name="Eisen J.A."/>
            <person name="Markowitz V."/>
            <person name="Hugenholtz P."/>
            <person name="Klenk H.P."/>
            <person name="Kyrpides N.C."/>
        </authorList>
    </citation>
    <scope>NUCLEOTIDE SEQUENCE [LARGE SCALE GENOMIC DNA]</scope>
    <source>
        <strain evidence="13">DSM 14429 / JCM 11212 / NBRC 100878 / IC-017</strain>
    </source>
</reference>
<reference evidence="13" key="2">
    <citation type="journal article" date="2010" name="Stand. Genomic Sci.">
        <title>Complete genome sequence of Vulcanisaeta distributa type strain (IC-017T).</title>
        <authorList>
            <person name="Mavromatis K."/>
            <person name="Sikorski J."/>
            <person name="Pabst E."/>
            <person name="Teshima H."/>
            <person name="Lapidus A."/>
            <person name="Lucas S."/>
            <person name="Nolan M."/>
            <person name="Glavina Del Rio T."/>
            <person name="Cheng J."/>
            <person name="Bruce D."/>
            <person name="Goodwin L."/>
            <person name="Pitluck S."/>
            <person name="Liolios K."/>
            <person name="Ivanova N."/>
            <person name="Mikhailova N."/>
            <person name="Pati A."/>
            <person name="Chen A."/>
            <person name="Palaniappan K."/>
            <person name="Land M."/>
            <person name="Hauser L."/>
            <person name="Chang Y."/>
            <person name="Jeffries C."/>
            <person name="Rohde M."/>
            <person name="Spring S."/>
            <person name="Goker M."/>
            <person name="Wirth R."/>
            <person name="Woyke T."/>
            <person name="Bristow J."/>
            <person name="Eisen J."/>
            <person name="Markowitz V."/>
            <person name="Hugenholtz P."/>
            <person name="Klenk H."/>
            <person name="Kyrpides N."/>
        </authorList>
    </citation>
    <scope>NUCLEOTIDE SEQUENCE [LARGE SCALE GENOMIC DNA]</scope>
    <source>
        <strain evidence="13">DSM 14429 / JCM 11212 / NBRC 100878 / IC-017</strain>
    </source>
</reference>
<dbReference type="InterPro" id="IPR036291">
    <property type="entry name" value="NAD(P)-bd_dom_sf"/>
</dbReference>
<dbReference type="GO" id="GO:0008883">
    <property type="term" value="F:glutamyl-tRNA reductase activity"/>
    <property type="evidence" value="ECO:0007669"/>
    <property type="project" value="UniProtKB-UniRule"/>
</dbReference>
<name>E1QPC1_VULDI</name>
<dbReference type="Pfam" id="PF01488">
    <property type="entry name" value="Shikimate_DH"/>
    <property type="match status" value="1"/>
</dbReference>
<feature type="binding site" evidence="8">
    <location>
        <begin position="44"/>
        <end position="47"/>
    </location>
    <ligand>
        <name>substrate</name>
    </ligand>
</feature>
<feature type="site" description="Important for activity" evidence="8">
    <location>
        <position position="84"/>
    </location>
</feature>
<dbReference type="OrthoDB" id="4562at2157"/>
<comment type="function">
    <text evidence="8">Catalyzes the NADPH-dependent reduction of glutamyl-tRNA(Glu) to glutamate 1-semialdehyde (GSA).</text>
</comment>
<dbReference type="EC" id="1.2.1.70" evidence="3 8"/>
<dbReference type="HAMAP" id="MF_00087">
    <property type="entry name" value="Glu_tRNA_reductase"/>
    <property type="match status" value="1"/>
</dbReference>
<evidence type="ECO:0000256" key="4">
    <source>
        <dbReference type="ARBA" id="ARBA00022857"/>
    </source>
</evidence>
<feature type="domain" description="Tetrapyrrole biosynthesis glutamyl-tRNA reductase dimerisation" evidence="9">
    <location>
        <begin position="295"/>
        <end position="379"/>
    </location>
</feature>
<keyword evidence="5 8" id="KW-0560">Oxidoreductase</keyword>
<dbReference type="GeneID" id="9752988"/>
<sequence>MSKIKSLVMTYRDYDLDTLAKAYFTNEELTKLYKLYDSLIALETCNRIEFYLDGDEDEGELMKLINEKAGIKPRVLHDLDAVKHLLMVAAGLDSMFLGEREILSQVKRAYSAGKPSPRLRILFESAIRFGEGFRRRHNLYDISFVKFLADYVMRNVNKDDNILVIGGGEVARGVVRELLRNDYRGVTVINRTTDKLKYEFNGSIRLLGLESLMDELMSGKYDVVVVAVSVQSPLINLDDSMDGSLPRLIIDVSTPSAVNIQGNGHVRVVRLEDLREPYLEYVNGKSKVMNELSEIDHEAERIMRLIMRVDANEAIRDVMRFIEEIREEEVREALNALRNGESAEAVINAMSKSLVKKIMHNYLENMRRLAEVGNEDAVRRLRNYLMEILRNNEH</sequence>
<dbReference type="PANTHER" id="PTHR43013:SF1">
    <property type="entry name" value="GLUTAMYL-TRNA REDUCTASE"/>
    <property type="match status" value="1"/>
</dbReference>
<dbReference type="Gene3D" id="3.30.460.30">
    <property type="entry name" value="Glutamyl-tRNA reductase, N-terminal domain"/>
    <property type="match status" value="1"/>
</dbReference>
<keyword evidence="13" id="KW-1185">Reference proteome</keyword>
<dbReference type="PANTHER" id="PTHR43013">
    <property type="entry name" value="GLUTAMYL-TRNA REDUCTASE"/>
    <property type="match status" value="1"/>
</dbReference>
<gene>
    <name evidence="8" type="primary">hemA</name>
    <name evidence="12" type="ordered locus">Vdis_2037</name>
</gene>
<dbReference type="SUPFAM" id="SSF69075">
    <property type="entry name" value="Glutamyl tRNA-reductase dimerization domain"/>
    <property type="match status" value="1"/>
</dbReference>
<dbReference type="SUPFAM" id="SSF51735">
    <property type="entry name" value="NAD(P)-binding Rossmann-fold domains"/>
    <property type="match status" value="1"/>
</dbReference>
<accession>E1QPC1</accession>
<dbReference type="KEGG" id="vdi:Vdis_2037"/>
<comment type="domain">
    <text evidence="8">Possesses an unusual extended V-shaped dimeric structure with each monomer consisting of three distinct domains arranged along a curved 'spinal' alpha-helix. The N-terminal catalytic domain specifically recognizes the glutamate moiety of the substrate. The second domain is the NADPH-binding domain, and the third C-terminal domain is responsible for dimerization.</text>
</comment>
<dbReference type="GO" id="GO:0050661">
    <property type="term" value="F:NADP binding"/>
    <property type="evidence" value="ECO:0007669"/>
    <property type="project" value="InterPro"/>
</dbReference>
<dbReference type="InterPro" id="IPR000343">
    <property type="entry name" value="4pyrrol_synth_GluRdtase"/>
</dbReference>
<feature type="active site" description="Nucleophile" evidence="8">
    <location>
        <position position="45"/>
    </location>
</feature>
<protein>
    <recommendedName>
        <fullName evidence="3 8">Glutamyl-tRNA reductase</fullName>
        <shortName evidence="8">GluTR</shortName>
        <ecNumber evidence="3 8">1.2.1.70</ecNumber>
    </recommendedName>
</protein>
<evidence type="ECO:0000256" key="6">
    <source>
        <dbReference type="ARBA" id="ARBA00023244"/>
    </source>
</evidence>
<evidence type="ECO:0000256" key="7">
    <source>
        <dbReference type="ARBA" id="ARBA00047464"/>
    </source>
</evidence>
<dbReference type="UniPathway" id="UPA00251">
    <property type="reaction ID" value="UER00316"/>
</dbReference>
<evidence type="ECO:0000259" key="9">
    <source>
        <dbReference type="Pfam" id="PF00745"/>
    </source>
</evidence>
<dbReference type="RefSeq" id="WP_013337134.1">
    <property type="nucleotide sequence ID" value="NC_014537.1"/>
</dbReference>
<proteinExistence type="inferred from homology"/>
<evidence type="ECO:0000256" key="5">
    <source>
        <dbReference type="ARBA" id="ARBA00023002"/>
    </source>
</evidence>
<evidence type="ECO:0000259" key="10">
    <source>
        <dbReference type="Pfam" id="PF01488"/>
    </source>
</evidence>
<dbReference type="InterPro" id="IPR015895">
    <property type="entry name" value="4pyrrol_synth_GluRdtase_N"/>
</dbReference>
<feature type="binding site" evidence="8">
    <location>
        <begin position="166"/>
        <end position="171"/>
    </location>
    <ligand>
        <name>NADP(+)</name>
        <dbReference type="ChEBI" id="CHEBI:58349"/>
    </ligand>
</feature>
<evidence type="ECO:0000256" key="2">
    <source>
        <dbReference type="ARBA" id="ARBA00005916"/>
    </source>
</evidence>
<dbReference type="SUPFAM" id="SSF69742">
    <property type="entry name" value="Glutamyl tRNA-reductase catalytic, N-terminal domain"/>
    <property type="match status" value="1"/>
</dbReference>
<feature type="binding site" evidence="8">
    <location>
        <position position="94"/>
    </location>
    <ligand>
        <name>substrate</name>
    </ligand>
</feature>
<evidence type="ECO:0000256" key="3">
    <source>
        <dbReference type="ARBA" id="ARBA00012970"/>
    </source>
</evidence>
<comment type="catalytic activity">
    <reaction evidence="7 8">
        <text>(S)-4-amino-5-oxopentanoate + tRNA(Glu) + NADP(+) = L-glutamyl-tRNA(Glu) + NADPH + H(+)</text>
        <dbReference type="Rhea" id="RHEA:12344"/>
        <dbReference type="Rhea" id="RHEA-COMP:9663"/>
        <dbReference type="Rhea" id="RHEA-COMP:9680"/>
        <dbReference type="ChEBI" id="CHEBI:15378"/>
        <dbReference type="ChEBI" id="CHEBI:57501"/>
        <dbReference type="ChEBI" id="CHEBI:57783"/>
        <dbReference type="ChEBI" id="CHEBI:58349"/>
        <dbReference type="ChEBI" id="CHEBI:78442"/>
        <dbReference type="ChEBI" id="CHEBI:78520"/>
        <dbReference type="EC" id="1.2.1.70"/>
    </reaction>
</comment>
<comment type="pathway">
    <text evidence="1 8">Porphyrin-containing compound metabolism; protoporphyrin-IX biosynthesis; 5-aminolevulinate from L-glutamyl-tRNA(Glu): step 1/2.</text>
</comment>
<dbReference type="Proteomes" id="UP000006681">
    <property type="component" value="Chromosome"/>
</dbReference>
<dbReference type="InterPro" id="IPR006151">
    <property type="entry name" value="Shikm_DH/Glu-tRNA_Rdtase"/>
</dbReference>
<comment type="miscellaneous">
    <text evidence="8">During catalysis, the active site Cys acts as a nucleophile attacking the alpha-carbonyl group of tRNA-bound glutamate with the formation of a thioester intermediate between enzyme and glutamate, and the concomitant release of tRNA(Glu). The thioester intermediate is finally reduced by direct hydride transfer from NADPH, to form the product GSA.</text>
</comment>
<dbReference type="EMBL" id="CP002100">
    <property type="protein sequence ID" value="ADN51409.1"/>
    <property type="molecule type" value="Genomic_DNA"/>
</dbReference>
<feature type="binding site" evidence="8">
    <location>
        <position position="105"/>
    </location>
    <ligand>
        <name>substrate</name>
    </ligand>
</feature>
<evidence type="ECO:0000313" key="13">
    <source>
        <dbReference type="Proteomes" id="UP000006681"/>
    </source>
</evidence>
<dbReference type="Pfam" id="PF00745">
    <property type="entry name" value="GlutR_dimer"/>
    <property type="match status" value="1"/>
</dbReference>
<evidence type="ECO:0000256" key="1">
    <source>
        <dbReference type="ARBA" id="ARBA00005059"/>
    </source>
</evidence>
<keyword evidence="6 8" id="KW-0627">Porphyrin biosynthesis</keyword>
<comment type="subunit">
    <text evidence="8">Homodimer.</text>
</comment>
<dbReference type="InterPro" id="IPR036453">
    <property type="entry name" value="GluRdtase_dimer_dom_sf"/>
</dbReference>
<feature type="domain" description="Quinate/shikimate 5-dehydrogenase/glutamyl-tRNA reductase" evidence="10">
    <location>
        <begin position="158"/>
        <end position="276"/>
    </location>
</feature>